<evidence type="ECO:0000313" key="1">
    <source>
        <dbReference type="EMBL" id="CUG60106.1"/>
    </source>
</evidence>
<dbReference type="AlphaFoldDB" id="A0A0S4J264"/>
<evidence type="ECO:0000313" key="2">
    <source>
        <dbReference type="Proteomes" id="UP000051952"/>
    </source>
</evidence>
<dbReference type="VEuPathDB" id="TriTrypDB:BSAL_81965"/>
<feature type="non-terminal residue" evidence="1">
    <location>
        <position position="1"/>
    </location>
</feature>
<sequence length="130" mass="14688">AASPSPRCQYQCVVGESRERELTENNLHPHTHDRPLYLLTLPPSSSFFECLTPLLSSEQAIFFFQELKKKEAKNNCCAKKNCCASSGPLGAVAFSLAYHRTCTHCFAPFFRQLPLQCRSPTKKKHIKNTL</sequence>
<protein>
    <submittedName>
        <fullName evidence="1">Uncharacterized protein</fullName>
    </submittedName>
</protein>
<proteinExistence type="predicted"/>
<reference evidence="2" key="1">
    <citation type="submission" date="2015-09" db="EMBL/GenBank/DDBJ databases">
        <authorList>
            <consortium name="Pathogen Informatics"/>
        </authorList>
    </citation>
    <scope>NUCLEOTIDE SEQUENCE [LARGE SCALE GENOMIC DNA]</scope>
    <source>
        <strain evidence="2">Lake Konstanz</strain>
    </source>
</reference>
<dbReference type="EMBL" id="CYKH01000896">
    <property type="protein sequence ID" value="CUG60106.1"/>
    <property type="molecule type" value="Genomic_DNA"/>
</dbReference>
<accession>A0A0S4J264</accession>
<name>A0A0S4J264_BODSA</name>
<organism evidence="1 2">
    <name type="scientific">Bodo saltans</name>
    <name type="common">Flagellated protozoan</name>
    <dbReference type="NCBI Taxonomy" id="75058"/>
    <lineage>
        <taxon>Eukaryota</taxon>
        <taxon>Discoba</taxon>
        <taxon>Euglenozoa</taxon>
        <taxon>Kinetoplastea</taxon>
        <taxon>Metakinetoplastina</taxon>
        <taxon>Eubodonida</taxon>
        <taxon>Bodonidae</taxon>
        <taxon>Bodo</taxon>
    </lineage>
</organism>
<dbReference type="Proteomes" id="UP000051952">
    <property type="component" value="Unassembled WGS sequence"/>
</dbReference>
<gene>
    <name evidence="1" type="ORF">BSAL_81965</name>
</gene>
<keyword evidence="2" id="KW-1185">Reference proteome</keyword>